<sequence>MSLPHPPGDPMAPPVPRTVPMPATPGSPLEPLRPGRRLDRRHWLLAGLLGIVGGALLLDGVLSITPVLSGAQVPIESMALAAGGAALGLVAIVVAFSLAPGSLGRRALGIVIVLVGIGLAVGLVALLFGGPVRIPVEVRWVASPQSLLVGTGIVGWLLASGARWWAFLVVLLAPAIPAVASALLFQGSSLAILAPQALALVLALLALLLSIPRRR</sequence>
<reference evidence="4" key="1">
    <citation type="submission" date="2016-10" db="EMBL/GenBank/DDBJ databases">
        <authorList>
            <person name="Varghese N."/>
            <person name="Submissions S."/>
        </authorList>
    </citation>
    <scope>NUCLEOTIDE SEQUENCE [LARGE SCALE GENOMIC DNA]</scope>
    <source>
        <strain evidence="4">DSM 22002</strain>
    </source>
</reference>
<evidence type="ECO:0000313" key="4">
    <source>
        <dbReference type="Proteomes" id="UP000198822"/>
    </source>
</evidence>
<feature type="transmembrane region" description="Helical" evidence="2">
    <location>
        <begin position="165"/>
        <end position="185"/>
    </location>
</feature>
<feature type="transmembrane region" description="Helical" evidence="2">
    <location>
        <begin position="140"/>
        <end position="158"/>
    </location>
</feature>
<feature type="region of interest" description="Disordered" evidence="1">
    <location>
        <begin position="1"/>
        <end position="34"/>
    </location>
</feature>
<keyword evidence="4" id="KW-1185">Reference proteome</keyword>
<evidence type="ECO:0000313" key="3">
    <source>
        <dbReference type="EMBL" id="SDH29203.1"/>
    </source>
</evidence>
<dbReference type="EMBL" id="LT629695">
    <property type="protein sequence ID" value="SDH29203.1"/>
    <property type="molecule type" value="Genomic_DNA"/>
</dbReference>
<keyword evidence="2" id="KW-0812">Transmembrane</keyword>
<dbReference type="RefSeq" id="WP_157674653.1">
    <property type="nucleotide sequence ID" value="NZ_LT629695.1"/>
</dbReference>
<gene>
    <name evidence="3" type="ORF">SAMN04489720_0719</name>
</gene>
<dbReference type="OrthoDB" id="9854929at2"/>
<dbReference type="AlphaFoldDB" id="A0A1G8B874"/>
<protein>
    <submittedName>
        <fullName evidence="3">Uncharacterized protein</fullName>
    </submittedName>
</protein>
<feature type="transmembrane region" description="Helical" evidence="2">
    <location>
        <begin position="108"/>
        <end position="128"/>
    </location>
</feature>
<feature type="transmembrane region" description="Helical" evidence="2">
    <location>
        <begin position="77"/>
        <end position="96"/>
    </location>
</feature>
<proteinExistence type="predicted"/>
<feature type="compositionally biased region" description="Pro residues" evidence="1">
    <location>
        <begin position="1"/>
        <end position="25"/>
    </location>
</feature>
<organism evidence="3 4">
    <name type="scientific">Agrococcus jejuensis</name>
    <dbReference type="NCBI Taxonomy" id="399736"/>
    <lineage>
        <taxon>Bacteria</taxon>
        <taxon>Bacillati</taxon>
        <taxon>Actinomycetota</taxon>
        <taxon>Actinomycetes</taxon>
        <taxon>Micrococcales</taxon>
        <taxon>Microbacteriaceae</taxon>
        <taxon>Agrococcus</taxon>
    </lineage>
</organism>
<name>A0A1G8B874_9MICO</name>
<accession>A0A1G8B874</accession>
<keyword evidence="2" id="KW-1133">Transmembrane helix</keyword>
<feature type="transmembrane region" description="Helical" evidence="2">
    <location>
        <begin position="191"/>
        <end position="211"/>
    </location>
</feature>
<feature type="transmembrane region" description="Helical" evidence="2">
    <location>
        <begin position="43"/>
        <end position="65"/>
    </location>
</feature>
<evidence type="ECO:0000256" key="2">
    <source>
        <dbReference type="SAM" id="Phobius"/>
    </source>
</evidence>
<dbReference type="STRING" id="399736.SAMN04489720_0719"/>
<dbReference type="Proteomes" id="UP000198822">
    <property type="component" value="Chromosome I"/>
</dbReference>
<evidence type="ECO:0000256" key="1">
    <source>
        <dbReference type="SAM" id="MobiDB-lite"/>
    </source>
</evidence>
<keyword evidence="2" id="KW-0472">Membrane</keyword>